<dbReference type="GeneID" id="94019716"/>
<dbReference type="InterPro" id="IPR036365">
    <property type="entry name" value="PGBD-like_sf"/>
</dbReference>
<dbReference type="SUPFAM" id="SSF55846">
    <property type="entry name" value="N-acetylmuramoyl-L-alanine amidase-like"/>
    <property type="match status" value="1"/>
</dbReference>
<keyword evidence="1" id="KW-1133">Transmembrane helix</keyword>
<keyword evidence="1" id="KW-0472">Membrane</keyword>
<proteinExistence type="predicted"/>
<evidence type="ECO:0000313" key="4">
    <source>
        <dbReference type="EMBL" id="SDW14660.1"/>
    </source>
</evidence>
<dbReference type="CDD" id="cd06583">
    <property type="entry name" value="PGRP"/>
    <property type="match status" value="1"/>
</dbReference>
<evidence type="ECO:0000256" key="1">
    <source>
        <dbReference type="SAM" id="Phobius"/>
    </source>
</evidence>
<evidence type="ECO:0000259" key="3">
    <source>
        <dbReference type="Pfam" id="PF01510"/>
    </source>
</evidence>
<reference evidence="5" key="1">
    <citation type="submission" date="2016-10" db="EMBL/GenBank/DDBJ databases">
        <authorList>
            <person name="Varghese N."/>
            <person name="Submissions S."/>
        </authorList>
    </citation>
    <scope>NUCLEOTIDE SEQUENCE [LARGE SCALE GENOMIC DNA]</scope>
    <source>
        <strain evidence="5">DSM 10014</strain>
    </source>
</reference>
<name>A0A1H2R6A0_9RHOB</name>
<dbReference type="InterPro" id="IPR036505">
    <property type="entry name" value="Amidase/PGRP_sf"/>
</dbReference>
<dbReference type="RefSeq" id="WP_074634626.1">
    <property type="nucleotide sequence ID" value="NZ_CP160849.1"/>
</dbReference>
<dbReference type="STRING" id="60137.SAMN04488041_101395"/>
<dbReference type="Gene3D" id="3.40.80.10">
    <property type="entry name" value="Peptidoglycan recognition protein-like"/>
    <property type="match status" value="1"/>
</dbReference>
<dbReference type="GO" id="GO:0008745">
    <property type="term" value="F:N-acetylmuramoyl-L-alanine amidase activity"/>
    <property type="evidence" value="ECO:0007669"/>
    <property type="project" value="InterPro"/>
</dbReference>
<accession>A0A1H2R6A0</accession>
<dbReference type="Pfam" id="PF01471">
    <property type="entry name" value="PG_binding_1"/>
    <property type="match status" value="1"/>
</dbReference>
<dbReference type="EMBL" id="FNNB01000001">
    <property type="protein sequence ID" value="SDW14660.1"/>
    <property type="molecule type" value="Genomic_DNA"/>
</dbReference>
<dbReference type="InterPro" id="IPR002477">
    <property type="entry name" value="Peptidoglycan-bd-like"/>
</dbReference>
<protein>
    <submittedName>
        <fullName evidence="4">N-acetyl-anhydromuramyl-L-alanine amidase AmpD</fullName>
    </submittedName>
</protein>
<dbReference type="SUPFAM" id="SSF47090">
    <property type="entry name" value="PGBD-like"/>
    <property type="match status" value="1"/>
</dbReference>
<evidence type="ECO:0000313" key="5">
    <source>
        <dbReference type="Proteomes" id="UP000183076"/>
    </source>
</evidence>
<dbReference type="InterPro" id="IPR036366">
    <property type="entry name" value="PGBDSf"/>
</dbReference>
<evidence type="ECO:0000259" key="2">
    <source>
        <dbReference type="Pfam" id="PF01471"/>
    </source>
</evidence>
<dbReference type="Proteomes" id="UP000183076">
    <property type="component" value="Unassembled WGS sequence"/>
</dbReference>
<dbReference type="Pfam" id="PF01510">
    <property type="entry name" value="Amidase_2"/>
    <property type="match status" value="1"/>
</dbReference>
<dbReference type="InterPro" id="IPR002502">
    <property type="entry name" value="Amidase_domain"/>
</dbReference>
<feature type="domain" description="Peptidoglycan binding-like" evidence="2">
    <location>
        <begin position="181"/>
        <end position="229"/>
    </location>
</feature>
<sequence length="346" mass="37512">MKRVIAHWTAGAGRASAEDKAHYHRLVEYDGTVVAGAEAVEDNIVTSDGDYAAHTLRLNTGSIGVAMCGMRGAVEHPFDAGPSPLNEAQFNAFCKLVADLCVEYGIPVTPQTVLTHAEVQTTLGVQQRGKWDVSRLPWRDDLRGARSVGDFMRQRITLMLGGVEVLQSNRPILRFGDRSVDVGVWQVELSDRGYHLGRADKDFGRLTRAATLAFQADNDLPSDGVVNADDWLQMVKATPRPERFVTQEEIDCESGTAQDAQMTARVGDLVGLGGVAGIATQAKQAGEAAQAASGVMGHLSAMVSEHWPALLLCGLCVSAWFALRALGYSTRRRRLLDARENRSLAR</sequence>
<gene>
    <name evidence="4" type="ORF">SAMN04488041_101395</name>
</gene>
<dbReference type="GO" id="GO:0009253">
    <property type="term" value="P:peptidoglycan catabolic process"/>
    <property type="evidence" value="ECO:0007669"/>
    <property type="project" value="InterPro"/>
</dbReference>
<dbReference type="AlphaFoldDB" id="A0A1H2R6A0"/>
<feature type="transmembrane region" description="Helical" evidence="1">
    <location>
        <begin position="307"/>
        <end position="326"/>
    </location>
</feature>
<organism evidence="4 5">
    <name type="scientific">Sulfitobacter pontiacus</name>
    <dbReference type="NCBI Taxonomy" id="60137"/>
    <lineage>
        <taxon>Bacteria</taxon>
        <taxon>Pseudomonadati</taxon>
        <taxon>Pseudomonadota</taxon>
        <taxon>Alphaproteobacteria</taxon>
        <taxon>Rhodobacterales</taxon>
        <taxon>Roseobacteraceae</taxon>
        <taxon>Sulfitobacter</taxon>
    </lineage>
</organism>
<feature type="domain" description="N-acetylmuramoyl-L-alanine amidase" evidence="3">
    <location>
        <begin position="2"/>
        <end position="120"/>
    </location>
</feature>
<keyword evidence="1" id="KW-0812">Transmembrane</keyword>
<dbReference type="Gene3D" id="1.10.101.10">
    <property type="entry name" value="PGBD-like superfamily/PGBD"/>
    <property type="match status" value="1"/>
</dbReference>